<gene>
    <name evidence="2" type="ORF">P8A18_12800</name>
</gene>
<dbReference type="InterPro" id="IPR011663">
    <property type="entry name" value="UTRA"/>
</dbReference>
<evidence type="ECO:0000313" key="3">
    <source>
        <dbReference type="Proteomes" id="UP001239522"/>
    </source>
</evidence>
<dbReference type="InterPro" id="IPR028978">
    <property type="entry name" value="Chorismate_lyase_/UTRA_dom_sf"/>
</dbReference>
<proteinExistence type="predicted"/>
<keyword evidence="3" id="KW-1185">Reference proteome</keyword>
<dbReference type="EMBL" id="CP120997">
    <property type="protein sequence ID" value="WLQ34263.1"/>
    <property type="molecule type" value="Genomic_DNA"/>
</dbReference>
<evidence type="ECO:0000259" key="1">
    <source>
        <dbReference type="SMART" id="SM00866"/>
    </source>
</evidence>
<dbReference type="Proteomes" id="UP001239522">
    <property type="component" value="Chromosome"/>
</dbReference>
<dbReference type="PANTHER" id="PTHR44846">
    <property type="entry name" value="MANNOSYL-D-GLYCERATE TRANSPORT/METABOLISM SYSTEM REPRESSOR MNGR-RELATED"/>
    <property type="match status" value="1"/>
</dbReference>
<dbReference type="Pfam" id="PF07702">
    <property type="entry name" value="UTRA"/>
    <property type="match status" value="1"/>
</dbReference>
<dbReference type="PANTHER" id="PTHR44846:SF17">
    <property type="entry name" value="GNTR-FAMILY TRANSCRIPTIONAL REGULATOR"/>
    <property type="match status" value="1"/>
</dbReference>
<dbReference type="Gene3D" id="3.40.1410.10">
    <property type="entry name" value="Chorismate lyase-like"/>
    <property type="match status" value="1"/>
</dbReference>
<name>A0ABY9HI96_9ACTN</name>
<dbReference type="RefSeq" id="WP_306054289.1">
    <property type="nucleotide sequence ID" value="NZ_CP120997.1"/>
</dbReference>
<dbReference type="SUPFAM" id="SSF64288">
    <property type="entry name" value="Chorismate lyase-like"/>
    <property type="match status" value="1"/>
</dbReference>
<organism evidence="2 3">
    <name type="scientific">Streptomyces castrisilvae</name>
    <dbReference type="NCBI Taxonomy" id="3033811"/>
    <lineage>
        <taxon>Bacteria</taxon>
        <taxon>Bacillati</taxon>
        <taxon>Actinomycetota</taxon>
        <taxon>Actinomycetes</taxon>
        <taxon>Kitasatosporales</taxon>
        <taxon>Streptomycetaceae</taxon>
        <taxon>Streptomyces</taxon>
    </lineage>
</organism>
<feature type="domain" description="UbiC transcription regulator-associated" evidence="1">
    <location>
        <begin position="31"/>
        <end position="172"/>
    </location>
</feature>
<reference evidence="2 3" key="1">
    <citation type="submission" date="2023-03" db="EMBL/GenBank/DDBJ databases">
        <title>Isolation and description of six Streptomyces strains from soil environments, able to metabolize different microbial glucans.</title>
        <authorList>
            <person name="Widen T."/>
            <person name="Larsbrink J."/>
        </authorList>
    </citation>
    <scope>NUCLEOTIDE SEQUENCE [LARGE SCALE GENOMIC DNA]</scope>
    <source>
        <strain evidence="2 3">Mut1</strain>
    </source>
</reference>
<accession>A0ABY9HI96</accession>
<dbReference type="InterPro" id="IPR050679">
    <property type="entry name" value="Bact_HTH_transcr_reg"/>
</dbReference>
<sequence>MGGNEWVGTSTPYLAPPPGARGDVWAAEAAAGGRRGSQRIVRAGEVAAPDEVARLLGVPAGRSVVARRRIMYLDGEPCELTDTYYPLDIARGTGLAGTAKIPGGAVALLAELGHTGVRVREEVTARSATAHEAEQLWVAAGDPVLQLTRLTLDGADRPIQVDVMAMPPRRQKLRYEMRIG</sequence>
<dbReference type="SMART" id="SM00866">
    <property type="entry name" value="UTRA"/>
    <property type="match status" value="1"/>
</dbReference>
<evidence type="ECO:0000313" key="2">
    <source>
        <dbReference type="EMBL" id="WLQ34263.1"/>
    </source>
</evidence>
<protein>
    <submittedName>
        <fullName evidence="2">UTRA domain-containing protein</fullName>
    </submittedName>
</protein>